<dbReference type="Proteomes" id="UP000590647">
    <property type="component" value="Unassembled WGS sequence"/>
</dbReference>
<accession>A0A7W9LWI3</accession>
<dbReference type="RefSeq" id="WP_184990491.1">
    <property type="nucleotide sequence ID" value="NZ_JACHNE010000001.1"/>
</dbReference>
<dbReference type="EMBL" id="JACHNE010000001">
    <property type="protein sequence ID" value="MBB5798689.1"/>
    <property type="molecule type" value="Genomic_DNA"/>
</dbReference>
<name>A0A7W9LWI3_9ACTN</name>
<evidence type="ECO:0000313" key="2">
    <source>
        <dbReference type="Proteomes" id="UP000590647"/>
    </source>
</evidence>
<dbReference type="AlphaFoldDB" id="A0A7W9LWI3"/>
<evidence type="ECO:0000313" key="1">
    <source>
        <dbReference type="EMBL" id="MBB5798689.1"/>
    </source>
</evidence>
<dbReference type="Gene3D" id="3.60.40.10">
    <property type="entry name" value="PPM-type phosphatase domain"/>
    <property type="match status" value="1"/>
</dbReference>
<gene>
    <name evidence="1" type="ORF">HDA41_006653</name>
</gene>
<dbReference type="InterPro" id="IPR036457">
    <property type="entry name" value="PPM-type-like_dom_sf"/>
</dbReference>
<organism evidence="1 2">
    <name type="scientific">Streptomyces caelestis</name>
    <dbReference type="NCBI Taxonomy" id="36816"/>
    <lineage>
        <taxon>Bacteria</taxon>
        <taxon>Bacillati</taxon>
        <taxon>Actinomycetota</taxon>
        <taxon>Actinomycetes</taxon>
        <taxon>Kitasatosporales</taxon>
        <taxon>Streptomycetaceae</taxon>
        <taxon>Streptomyces</taxon>
    </lineage>
</organism>
<protein>
    <submittedName>
        <fullName evidence="1">Ferritin-like metal-binding protein YciE</fullName>
    </submittedName>
</protein>
<proteinExistence type="predicted"/>
<sequence>MRVSSASAAGSAHKPNEDFLAVSPRVALVLDGLTSPPELGSGCIHGTPWFVGQLGTQLLREATCRPEVPLIDCVAEAITRVADLHRDTCDLTHLGTPSCSIAMVREGTHTVDHLSIFDSVILLDGPGGLKVLSDLRVNGYAQQEHKETTQHQIGTSEHQQAVSRLVAAQRPYRNVPTGYWVAAANPAAAHNAVTGSVPRSEVTRAAILSDGASCLVEDYELTDWAGLLDLLETQGPDEVISRVRQAEATDPSGERWPRYKASDDSTAVFCLLDGRGTRRPVVRRRGA</sequence>
<keyword evidence="2" id="KW-1185">Reference proteome</keyword>
<comment type="caution">
    <text evidence="1">The sequence shown here is derived from an EMBL/GenBank/DDBJ whole genome shotgun (WGS) entry which is preliminary data.</text>
</comment>
<reference evidence="1 2" key="1">
    <citation type="submission" date="2020-08" db="EMBL/GenBank/DDBJ databases">
        <title>Sequencing the genomes of 1000 actinobacteria strains.</title>
        <authorList>
            <person name="Klenk H.-P."/>
        </authorList>
    </citation>
    <scope>NUCLEOTIDE SEQUENCE [LARGE SCALE GENOMIC DNA]</scope>
    <source>
        <strain evidence="1 2">DSM 40084</strain>
    </source>
</reference>